<dbReference type="GO" id="GO:0016592">
    <property type="term" value="C:mediator complex"/>
    <property type="evidence" value="ECO:0007669"/>
    <property type="project" value="InterPro"/>
</dbReference>
<feature type="domain" description="Mediator complex subunit 15 KIX" evidence="4">
    <location>
        <begin position="54"/>
        <end position="132"/>
    </location>
</feature>
<feature type="compositionally biased region" description="Polar residues" evidence="3">
    <location>
        <begin position="1351"/>
        <end position="1361"/>
    </location>
</feature>
<reference evidence="5" key="1">
    <citation type="submission" date="2019-07" db="EMBL/GenBank/DDBJ databases">
        <title>Hyphodiscus hymeniophilus genome sequencing and assembly.</title>
        <authorList>
            <person name="Kramer G."/>
            <person name="Nodwell J."/>
        </authorList>
    </citation>
    <scope>NUCLEOTIDE SEQUENCE</scope>
    <source>
        <strain evidence="5">ATCC 34498</strain>
    </source>
</reference>
<dbReference type="InterPro" id="IPR036546">
    <property type="entry name" value="MED15_KIX"/>
</dbReference>
<feature type="compositionally biased region" description="Low complexity" evidence="3">
    <location>
        <begin position="13"/>
        <end position="29"/>
    </location>
</feature>
<feature type="compositionally biased region" description="Polar residues" evidence="3">
    <location>
        <begin position="339"/>
        <end position="366"/>
    </location>
</feature>
<feature type="compositionally biased region" description="Polar residues" evidence="3">
    <location>
        <begin position="187"/>
        <end position="197"/>
    </location>
</feature>
<name>A0A9P6VF42_9HELO</name>
<dbReference type="GO" id="GO:0006357">
    <property type="term" value="P:regulation of transcription by RNA polymerase II"/>
    <property type="evidence" value="ECO:0007669"/>
    <property type="project" value="InterPro"/>
</dbReference>
<evidence type="ECO:0000256" key="2">
    <source>
        <dbReference type="ARBA" id="ARBA00023242"/>
    </source>
</evidence>
<dbReference type="Pfam" id="PF16987">
    <property type="entry name" value="KIX_2"/>
    <property type="match status" value="1"/>
</dbReference>
<keyword evidence="6" id="KW-1185">Reference proteome</keyword>
<feature type="region of interest" description="Disordered" evidence="3">
    <location>
        <begin position="163"/>
        <end position="253"/>
    </location>
</feature>
<feature type="region of interest" description="Disordered" evidence="3">
    <location>
        <begin position="403"/>
        <end position="435"/>
    </location>
</feature>
<keyword evidence="2" id="KW-0539">Nucleus</keyword>
<comment type="subcellular location">
    <subcellularLocation>
        <location evidence="1">Nucleus</location>
    </subcellularLocation>
</comment>
<comment type="caution">
    <text evidence="5">The sequence shown here is derived from an EMBL/GenBank/DDBJ whole genome shotgun (WGS) entry which is preliminary data.</text>
</comment>
<feature type="compositionally biased region" description="Polar residues" evidence="3">
    <location>
        <begin position="1220"/>
        <end position="1233"/>
    </location>
</feature>
<organism evidence="5 6">
    <name type="scientific">Hyphodiscus hymeniophilus</name>
    <dbReference type="NCBI Taxonomy" id="353542"/>
    <lineage>
        <taxon>Eukaryota</taxon>
        <taxon>Fungi</taxon>
        <taxon>Dikarya</taxon>
        <taxon>Ascomycota</taxon>
        <taxon>Pezizomycotina</taxon>
        <taxon>Leotiomycetes</taxon>
        <taxon>Helotiales</taxon>
        <taxon>Hyphodiscaceae</taxon>
        <taxon>Hyphodiscus</taxon>
    </lineage>
</organism>
<dbReference type="EMBL" id="VNKQ01000014">
    <property type="protein sequence ID" value="KAG0646689.1"/>
    <property type="molecule type" value="Genomic_DNA"/>
</dbReference>
<feature type="region of interest" description="Disordered" evidence="3">
    <location>
        <begin position="1307"/>
        <end position="1414"/>
    </location>
</feature>
<sequence>MAANFQHMGGVGQMMPQQQQQRQQQQRPPQGNPSSNIQQMIYQTLNSQTGPLTGWQATVLIQERMSLVFNIIGNLRLASQHQPNPPTLNKMIDIGLKFERDIFDRSVDKATYKQEVQMKLDQLLARRVENSQNLQQSINMQAQQQAQGQAQAAQNQQMMLNQHGMQGQGPRNMPQQSAQQGFHHLQHQMQPSALPGQQPQPPQMALGMQTDGMPPNMTPNQQQQFLAMQQSQQRQQPLNVPGRPQNGQGGMSQQDMSLVMDLATKMMAGASEQEKASLRANLQSKMDQQAFQRYQQQGMDPVFLYFRNQAVQKLRTEKQRSMAQAQSQLAMSQQQASQNIPTTAPPMQQQRSMNPSPLHGQTQPPTSMGGDLGSFMGNVGNLIDQQQQGVMAQEAGQMVVPVSGAQRNPTPQPGVMPGQQGPGPNPNARAQQQQQQMFNAQQAQQAQAQAQAQAQRMQFAAQQQSQAAARANAQQKAQQMALQGQPGGMGNGPMPPQQSPAMGTLNTPLRTPAHQMGQTDIPQLNPNAQFGQPIDPRSNQRQPGPGNAAFAAMYNAIPQEQQQRLQALPPDKLNEVVTKWHQQRMNAGTGQAGRPPMPMQDNPQMRPQVPPSGQFNPQNPVNQFAMANPGQRQPQAGMTPQQQLVLQEQMARLQQGNSLQQRTGLGGGLPNEQRLMMQMDSIDFPPLVYTHAQMPRGIPPDVKKWGPLKQWAQNNSNVSSGTLDHIKNFQRMHYQQMVRAKAGIHNGGQPGIQPGGQPGQGGMPIVQPGMPAPVANMSNGQIPMSVGNGMAPGQLRQPTMQEIQHARAHPSRKMAHATDEQIRNFLFRQYNQTAPQQQQNQQRQAHLQQLQMANHGQQPRHGPPEGQIPPMPVAPVQQPKQPQSESAQPNTGAVNNNRTARPSTNGRAPPQNPSPAQGPRNNLKRASSDDVVEVPNPNLQQLNRSIPQTAQGQQAVLQQPRQLTPQQLATMDPEAKKAYEQSVQMWKAQRLSQANAEDMKKLKSFSVDEALRAREPLPDIPMDPQTKETMVNLLRQIHTPLSNVAKAVPKWFAVTHDENRARIFFRTRHRLGKQFKDPEMTQPKDVFSIRPAEVEQARIMLGSMVKDLSDRFPTMKKDSSAQGPPVPPAQSHAPAVLPPVTSGTPLNAHNLQQQQQQLNKIHQRSGSRSSHTPAAPTSAQPPFPFGVGATSPHGTPSYNPKMPAVTQDNLHIPARKKQKQNNGQNTPGSNASPQVGKVSSPEFKRQPAPEAKPQPKPALCCSEPECDRHNVGFDSEEALRLHTQEEHIQPLENPVKYAQDNLASLLGLDSQGRPKGATQEAGAKMGSSDSKQGYAPNIKTESMPGGAVTPVNRQTSMNRQPSVAGVKPSATSNPKGQPVSTKEALAKLQAGQRDSIKQSSQHAQETATIDPWADQTVDPHDLLFQSFQGFESGAGGAISDINVYRSITPNDTPESSKDGVSEPNSDISDGVGLDISLDIFDESWQPFGPSDTDLLNMSSFDGSGEEDLLMFEDDKVAPNFQSWDDIEIPNFDKPFTFDTSMYSMHAD</sequence>
<feature type="region of interest" description="Disordered" evidence="3">
    <location>
        <begin position="1445"/>
        <end position="1469"/>
    </location>
</feature>
<gene>
    <name evidence="5" type="ORF">D0Z07_6279</name>
</gene>
<dbReference type="Pfam" id="PF05397">
    <property type="entry name" value="Med15_fungi"/>
    <property type="match status" value="1"/>
</dbReference>
<feature type="compositionally biased region" description="Low complexity" evidence="3">
    <location>
        <begin position="221"/>
        <end position="236"/>
    </location>
</feature>
<feature type="region of interest" description="Disordered" evidence="3">
    <location>
        <begin position="1113"/>
        <end position="1259"/>
    </location>
</feature>
<feature type="compositionally biased region" description="Low complexity" evidence="3">
    <location>
        <begin position="321"/>
        <end position="338"/>
    </location>
</feature>
<feature type="compositionally biased region" description="Low complexity" evidence="3">
    <location>
        <begin position="833"/>
        <end position="851"/>
    </location>
</feature>
<feature type="compositionally biased region" description="Polar residues" evidence="3">
    <location>
        <begin position="1158"/>
        <end position="1178"/>
    </location>
</feature>
<feature type="region of interest" description="Disordered" evidence="3">
    <location>
        <begin position="317"/>
        <end position="377"/>
    </location>
</feature>
<dbReference type="Proteomes" id="UP000785200">
    <property type="component" value="Unassembled WGS sequence"/>
</dbReference>
<evidence type="ECO:0000256" key="1">
    <source>
        <dbReference type="ARBA" id="ARBA00004123"/>
    </source>
</evidence>
<proteinExistence type="predicted"/>
<dbReference type="GO" id="GO:0003712">
    <property type="term" value="F:transcription coregulator activity"/>
    <property type="evidence" value="ECO:0007669"/>
    <property type="project" value="InterPro"/>
</dbReference>
<dbReference type="OrthoDB" id="3918840at2759"/>
<feature type="compositionally biased region" description="Polar residues" evidence="3">
    <location>
        <begin position="1369"/>
        <end position="1380"/>
    </location>
</feature>
<accession>A0A9P6VF42</accession>
<evidence type="ECO:0000313" key="5">
    <source>
        <dbReference type="EMBL" id="KAG0646689.1"/>
    </source>
</evidence>
<evidence type="ECO:0000313" key="6">
    <source>
        <dbReference type="Proteomes" id="UP000785200"/>
    </source>
</evidence>
<evidence type="ECO:0000259" key="4">
    <source>
        <dbReference type="Pfam" id="PF16987"/>
    </source>
</evidence>
<protein>
    <recommendedName>
        <fullName evidence="4">Mediator complex subunit 15 KIX domain-containing protein</fullName>
    </recommendedName>
</protein>
<feature type="compositionally biased region" description="Low complexity" evidence="3">
    <location>
        <begin position="426"/>
        <end position="435"/>
    </location>
</feature>
<evidence type="ECO:0000256" key="3">
    <source>
        <dbReference type="SAM" id="MobiDB-lite"/>
    </source>
</evidence>
<feature type="compositionally biased region" description="Polar residues" evidence="3">
    <location>
        <begin position="1397"/>
        <end position="1407"/>
    </location>
</feature>
<feature type="compositionally biased region" description="Polar residues" evidence="3">
    <location>
        <begin position="1141"/>
        <end position="1151"/>
    </location>
</feature>
<dbReference type="InterPro" id="IPR008626">
    <property type="entry name" value="Mediator_Med15_fun"/>
</dbReference>
<feature type="region of interest" description="Disordered" evidence="3">
    <location>
        <begin position="1"/>
        <end position="36"/>
    </location>
</feature>
<feature type="compositionally biased region" description="Polar residues" evidence="3">
    <location>
        <begin position="884"/>
        <end position="906"/>
    </location>
</feature>
<feature type="compositionally biased region" description="Low complexity" evidence="3">
    <location>
        <begin position="874"/>
        <end position="883"/>
    </location>
</feature>
<feature type="region of interest" description="Disordered" evidence="3">
    <location>
        <begin position="833"/>
        <end position="931"/>
    </location>
</feature>